<comment type="caution">
    <text evidence="2">The sequence shown here is derived from an EMBL/GenBank/DDBJ whole genome shotgun (WGS) entry which is preliminary data.</text>
</comment>
<dbReference type="Gene3D" id="3.40.50.200">
    <property type="entry name" value="Peptidase S8/S53 domain"/>
    <property type="match status" value="1"/>
</dbReference>
<accession>A0ABQ7JGY3</accession>
<feature type="non-terminal residue" evidence="2">
    <location>
        <position position="1"/>
    </location>
</feature>
<keyword evidence="3" id="KW-1185">Reference proteome</keyword>
<protein>
    <recommendedName>
        <fullName evidence="1">Peptidase S53 activation domain-containing protein</fullName>
    </recommendedName>
</protein>
<dbReference type="PANTHER" id="PTHR14218:SF15">
    <property type="entry name" value="TRIPEPTIDYL-PEPTIDASE 1"/>
    <property type="match status" value="1"/>
</dbReference>
<evidence type="ECO:0000313" key="3">
    <source>
        <dbReference type="Proteomes" id="UP001194696"/>
    </source>
</evidence>
<dbReference type="SMART" id="SM00944">
    <property type="entry name" value="Pro-kuma_activ"/>
    <property type="match status" value="1"/>
</dbReference>
<dbReference type="Pfam" id="PF09286">
    <property type="entry name" value="Pro-kuma_activ"/>
    <property type="match status" value="1"/>
</dbReference>
<dbReference type="InterPro" id="IPR050819">
    <property type="entry name" value="Tripeptidyl-peptidase_I"/>
</dbReference>
<gene>
    <name evidence="2" type="ORF">BGZ96_006175</name>
</gene>
<evidence type="ECO:0000313" key="2">
    <source>
        <dbReference type="EMBL" id="KAG0270793.1"/>
    </source>
</evidence>
<feature type="non-terminal residue" evidence="2">
    <location>
        <position position="237"/>
    </location>
</feature>
<reference evidence="2 3" key="1">
    <citation type="journal article" date="2020" name="Fungal Divers.">
        <title>Resolving the Mortierellaceae phylogeny through synthesis of multi-gene phylogenetics and phylogenomics.</title>
        <authorList>
            <person name="Vandepol N."/>
            <person name="Liber J."/>
            <person name="Desiro A."/>
            <person name="Na H."/>
            <person name="Kennedy M."/>
            <person name="Barry K."/>
            <person name="Grigoriev I.V."/>
            <person name="Miller A.N."/>
            <person name="O'Donnell K."/>
            <person name="Stajich J.E."/>
            <person name="Bonito G."/>
        </authorList>
    </citation>
    <scope>NUCLEOTIDE SEQUENCE [LARGE SCALE GENOMIC DNA]</scope>
    <source>
        <strain evidence="2 3">AD045</strain>
    </source>
</reference>
<dbReference type="CDD" id="cd11377">
    <property type="entry name" value="Pro-peptidase_S53"/>
    <property type="match status" value="1"/>
</dbReference>
<dbReference type="SUPFAM" id="SSF54897">
    <property type="entry name" value="Protease propeptides/inhibitors"/>
    <property type="match status" value="1"/>
</dbReference>
<evidence type="ECO:0000259" key="1">
    <source>
        <dbReference type="SMART" id="SM00944"/>
    </source>
</evidence>
<proteinExistence type="predicted"/>
<dbReference type="PANTHER" id="PTHR14218">
    <property type="entry name" value="PROTEASE S8 TRIPEPTIDYL PEPTIDASE I CLN2"/>
    <property type="match status" value="1"/>
</dbReference>
<name>A0ABQ7JGY3_9FUNG</name>
<dbReference type="InterPro" id="IPR015366">
    <property type="entry name" value="S53_propep"/>
</dbReference>
<dbReference type="EMBL" id="JAAAIM010002986">
    <property type="protein sequence ID" value="KAG0270793.1"/>
    <property type="molecule type" value="Genomic_DNA"/>
</dbReference>
<dbReference type="Proteomes" id="UP001194696">
    <property type="component" value="Unassembled WGS sequence"/>
</dbReference>
<organism evidence="2 3">
    <name type="scientific">Linnemannia gamsii</name>
    <dbReference type="NCBI Taxonomy" id="64522"/>
    <lineage>
        <taxon>Eukaryota</taxon>
        <taxon>Fungi</taxon>
        <taxon>Fungi incertae sedis</taxon>
        <taxon>Mucoromycota</taxon>
        <taxon>Mortierellomycotina</taxon>
        <taxon>Mortierellomycetes</taxon>
        <taxon>Mortierellales</taxon>
        <taxon>Mortierellaceae</taxon>
        <taxon>Linnemannia</taxon>
    </lineage>
</organism>
<sequence>QAEINDMLRPAEDSSQLVLEWLRSHGIQGVLDSDWVKAKITVSQANELLQTQYHTYRNTINGDQVIRTTAYRMPAILADIVDLISPTTMFPIALRTNIAVMNNKPQADNPSCRHNTTVSCLQKLYRIPKPTGIHNNNVRFALAGFGGQYANNQDLQSFLREQKPRIRNKTFTFISVNGGINSQNLSEAGTEANLDIQYAIGLASDYETQFYSVFGTPPFIPSADTPTNTDEPSAELM</sequence>
<dbReference type="InterPro" id="IPR036852">
    <property type="entry name" value="Peptidase_S8/S53_dom_sf"/>
</dbReference>
<dbReference type="SUPFAM" id="SSF52743">
    <property type="entry name" value="Subtilisin-like"/>
    <property type="match status" value="1"/>
</dbReference>
<feature type="domain" description="Peptidase S53 activation" evidence="1">
    <location>
        <begin position="1"/>
        <end position="90"/>
    </location>
</feature>